<keyword evidence="2" id="KW-1185">Reference proteome</keyword>
<accession>A0AAV5NRQ1</accession>
<proteinExistence type="predicted"/>
<comment type="caution">
    <text evidence="1">The sequence shown here is derived from an EMBL/GenBank/DDBJ whole genome shotgun (WGS) entry which is preliminary data.</text>
</comment>
<protein>
    <submittedName>
        <fullName evidence="1">Uncharacterized protein</fullName>
    </submittedName>
</protein>
<name>A0AAV5NRQ1_9VIBR</name>
<dbReference type="AlphaFoldDB" id="A0AAV5NRQ1"/>
<sequence>MCDYQGYDFGAHYLDSTCIDGYLWDLDSGGRDDNGDSYLDNGGDMPCPACNPKSWVKYQADEYEVDGYESFNHPLTTKMVKNVMAKLPSNKRRMAMRYWRAGRTCAINEAKKQG</sequence>
<evidence type="ECO:0000313" key="2">
    <source>
        <dbReference type="Proteomes" id="UP001156690"/>
    </source>
</evidence>
<organism evidence="1 2">
    <name type="scientific">Vibrio penaeicida</name>
    <dbReference type="NCBI Taxonomy" id="104609"/>
    <lineage>
        <taxon>Bacteria</taxon>
        <taxon>Pseudomonadati</taxon>
        <taxon>Pseudomonadota</taxon>
        <taxon>Gammaproteobacteria</taxon>
        <taxon>Vibrionales</taxon>
        <taxon>Vibrionaceae</taxon>
        <taxon>Vibrio</taxon>
    </lineage>
</organism>
<gene>
    <name evidence="1" type="ORF">GCM10007932_26420</name>
</gene>
<dbReference type="Proteomes" id="UP001156690">
    <property type="component" value="Unassembled WGS sequence"/>
</dbReference>
<evidence type="ECO:0000313" key="1">
    <source>
        <dbReference type="EMBL" id="GLQ73282.1"/>
    </source>
</evidence>
<dbReference type="RefSeq" id="WP_126608041.1">
    <property type="nucleotide sequence ID" value="NZ_AP025144.1"/>
</dbReference>
<dbReference type="EMBL" id="BSNX01000030">
    <property type="protein sequence ID" value="GLQ73282.1"/>
    <property type="molecule type" value="Genomic_DNA"/>
</dbReference>
<reference evidence="2" key="1">
    <citation type="journal article" date="2019" name="Int. J. Syst. Evol. Microbiol.">
        <title>The Global Catalogue of Microorganisms (GCM) 10K type strain sequencing project: providing services to taxonomists for standard genome sequencing and annotation.</title>
        <authorList>
            <consortium name="The Broad Institute Genomics Platform"/>
            <consortium name="The Broad Institute Genome Sequencing Center for Infectious Disease"/>
            <person name="Wu L."/>
            <person name="Ma J."/>
        </authorList>
    </citation>
    <scope>NUCLEOTIDE SEQUENCE [LARGE SCALE GENOMIC DNA]</scope>
    <source>
        <strain evidence="2">NBRC 15640</strain>
    </source>
</reference>